<comment type="caution">
    <text evidence="1">The sequence shown here is derived from an EMBL/GenBank/DDBJ whole genome shotgun (WGS) entry which is preliminary data.</text>
</comment>
<evidence type="ECO:0000313" key="2">
    <source>
        <dbReference type="Proteomes" id="UP001066276"/>
    </source>
</evidence>
<evidence type="ECO:0000313" key="1">
    <source>
        <dbReference type="EMBL" id="KAJ1155617.1"/>
    </source>
</evidence>
<name>A0AAV7RV27_PLEWA</name>
<keyword evidence="2" id="KW-1185">Reference proteome</keyword>
<gene>
    <name evidence="1" type="ORF">NDU88_008346</name>
</gene>
<proteinExistence type="predicted"/>
<sequence length="119" mass="13350">MGKPRNRLMPATQDLVETLTTPFEERRTGDPNNDSIHSQLDQVLASKADTKQSLQKDIGTVSVALGLLRAEYYKLSQRVRTVEHTVEGFKPDHAALSHNLQDLEARAKILDQREVDVEG</sequence>
<protein>
    <submittedName>
        <fullName evidence="1">Uncharacterized protein</fullName>
    </submittedName>
</protein>
<accession>A0AAV7RV27</accession>
<reference evidence="1" key="1">
    <citation type="journal article" date="2022" name="bioRxiv">
        <title>Sequencing and chromosome-scale assembly of the giantPleurodeles waltlgenome.</title>
        <authorList>
            <person name="Brown T."/>
            <person name="Elewa A."/>
            <person name="Iarovenko S."/>
            <person name="Subramanian E."/>
            <person name="Araus A.J."/>
            <person name="Petzold A."/>
            <person name="Susuki M."/>
            <person name="Suzuki K.-i.T."/>
            <person name="Hayashi T."/>
            <person name="Toyoda A."/>
            <person name="Oliveira C."/>
            <person name="Osipova E."/>
            <person name="Leigh N.D."/>
            <person name="Simon A."/>
            <person name="Yun M.H."/>
        </authorList>
    </citation>
    <scope>NUCLEOTIDE SEQUENCE</scope>
    <source>
        <strain evidence="1">20211129_DDA</strain>
        <tissue evidence="1">Liver</tissue>
    </source>
</reference>
<dbReference type="AlphaFoldDB" id="A0AAV7RV27"/>
<dbReference type="EMBL" id="JANPWB010000009">
    <property type="protein sequence ID" value="KAJ1155617.1"/>
    <property type="molecule type" value="Genomic_DNA"/>
</dbReference>
<organism evidence="1 2">
    <name type="scientific">Pleurodeles waltl</name>
    <name type="common">Iberian ribbed newt</name>
    <dbReference type="NCBI Taxonomy" id="8319"/>
    <lineage>
        <taxon>Eukaryota</taxon>
        <taxon>Metazoa</taxon>
        <taxon>Chordata</taxon>
        <taxon>Craniata</taxon>
        <taxon>Vertebrata</taxon>
        <taxon>Euteleostomi</taxon>
        <taxon>Amphibia</taxon>
        <taxon>Batrachia</taxon>
        <taxon>Caudata</taxon>
        <taxon>Salamandroidea</taxon>
        <taxon>Salamandridae</taxon>
        <taxon>Pleurodelinae</taxon>
        <taxon>Pleurodeles</taxon>
    </lineage>
</organism>
<dbReference type="Proteomes" id="UP001066276">
    <property type="component" value="Chromosome 5"/>
</dbReference>